<dbReference type="AlphaFoldDB" id="A0A4P6MDP3"/>
<protein>
    <submittedName>
        <fullName evidence="3">Uncharacterized protein</fullName>
    </submittedName>
</protein>
<evidence type="ECO:0000256" key="2">
    <source>
        <dbReference type="SAM" id="Phobius"/>
    </source>
</evidence>
<dbReference type="RefSeq" id="WP_130427613.1">
    <property type="nucleotide sequence ID" value="NZ_CP035949.1"/>
</dbReference>
<feature type="transmembrane region" description="Helical" evidence="2">
    <location>
        <begin position="52"/>
        <end position="69"/>
    </location>
</feature>
<proteinExistence type="predicted"/>
<dbReference type="Proteomes" id="UP000289726">
    <property type="component" value="Chromosome"/>
</dbReference>
<gene>
    <name evidence="3" type="ORF">EXT02_01315</name>
</gene>
<dbReference type="EMBL" id="CP035949">
    <property type="protein sequence ID" value="QBF23831.1"/>
    <property type="molecule type" value="Genomic_DNA"/>
</dbReference>
<organism evidence="3 4">
    <name type="scientific">'Catharanthus roseus' aster yellows phytoplasma</name>
    <dbReference type="NCBI Taxonomy" id="1193712"/>
    <lineage>
        <taxon>Bacteria</taxon>
        <taxon>Bacillati</taxon>
        <taxon>Mycoplasmatota</taxon>
        <taxon>Mollicutes</taxon>
        <taxon>Acholeplasmatales</taxon>
        <taxon>Acholeplasmataceae</taxon>
        <taxon>Candidatus Phytoplasma</taxon>
        <taxon>16SrI (Aster yellows group)</taxon>
    </lineage>
</organism>
<keyword evidence="2" id="KW-0472">Membrane</keyword>
<accession>A0A4P6MDP3</accession>
<keyword evidence="4" id="KW-1185">Reference proteome</keyword>
<keyword evidence="2" id="KW-1133">Transmembrane helix</keyword>
<keyword evidence="1" id="KW-0175">Coiled coil</keyword>
<keyword evidence="2" id="KW-0812">Transmembrane</keyword>
<evidence type="ECO:0000313" key="4">
    <source>
        <dbReference type="Proteomes" id="UP000289726"/>
    </source>
</evidence>
<sequence length="192" mass="22714">MRKVMENEQKTCKKKSKIKVREFFYSLKTKRRAKECFFGIHLLKIKKLNKPVVVIAIVFFVICFIFTSIEEFQKNKTQSKKVEESNEYAKKIIGKIDDEIEKNNEMISGRPKMTKKQLMLEQINSQQISLKLRLSQIKKPLKDSENDFETAISNSDGKKAKEIKELQERLIKEVNDILEELEKLREKEQLLN</sequence>
<evidence type="ECO:0000256" key="1">
    <source>
        <dbReference type="SAM" id="Coils"/>
    </source>
</evidence>
<feature type="coiled-coil region" evidence="1">
    <location>
        <begin position="160"/>
        <end position="191"/>
    </location>
</feature>
<reference evidence="3 4" key="1">
    <citation type="submission" date="2019-02" db="EMBL/GenBank/DDBJ databases">
        <title>Draft Genome Sequence of Maize Bushy Stunt-like Phytoplasma group 16SrI-B (Aster yellows) in South Africa.</title>
        <authorList>
            <person name="Coetzee B."/>
            <person name="Douglas-Smit N."/>
            <person name="Maree H.J."/>
            <person name="Burger J.T."/>
            <person name="Kruger K."/>
            <person name="Pietersen G."/>
        </authorList>
    </citation>
    <scope>NUCLEOTIDE SEQUENCE [LARGE SCALE GENOMIC DNA]</scope>
    <source>
        <strain evidence="3 4">De Villa</strain>
    </source>
</reference>
<name>A0A4P6MDP3_9MOLU</name>
<evidence type="ECO:0000313" key="3">
    <source>
        <dbReference type="EMBL" id="QBF23831.1"/>
    </source>
</evidence>